<proteinExistence type="predicted"/>
<reference evidence="4" key="1">
    <citation type="submission" date="2016-06" db="UniProtKB">
        <authorList>
            <consortium name="WormBaseParasite"/>
        </authorList>
    </citation>
    <scope>IDENTIFICATION</scope>
</reference>
<keyword evidence="3" id="KW-1185">Reference proteome</keyword>
<protein>
    <submittedName>
        <fullName evidence="4">TPR_REGION domain-containing protein</fullName>
    </submittedName>
</protein>
<accession>A0A183IN38</accession>
<dbReference type="AlphaFoldDB" id="A0A183IN38"/>
<dbReference type="WBParaSite" id="SBAD_0000524301-mRNA-1">
    <property type="protein sequence ID" value="SBAD_0000524301-mRNA-1"/>
    <property type="gene ID" value="SBAD_0000524301"/>
</dbReference>
<evidence type="ECO:0000313" key="4">
    <source>
        <dbReference type="WBParaSite" id="SBAD_0000524301-mRNA-1"/>
    </source>
</evidence>
<dbReference type="SUPFAM" id="SSF48452">
    <property type="entry name" value="TPR-like"/>
    <property type="match status" value="1"/>
</dbReference>
<evidence type="ECO:0000256" key="1">
    <source>
        <dbReference type="SAM" id="Phobius"/>
    </source>
</evidence>
<dbReference type="Proteomes" id="UP000270296">
    <property type="component" value="Unassembled WGS sequence"/>
</dbReference>
<reference evidence="2 3" key="2">
    <citation type="submission" date="2018-11" db="EMBL/GenBank/DDBJ databases">
        <authorList>
            <consortium name="Pathogen Informatics"/>
        </authorList>
    </citation>
    <scope>NUCLEOTIDE SEQUENCE [LARGE SCALE GENOMIC DNA]</scope>
</reference>
<organism evidence="4">
    <name type="scientific">Soboliphyme baturini</name>
    <dbReference type="NCBI Taxonomy" id="241478"/>
    <lineage>
        <taxon>Eukaryota</taxon>
        <taxon>Metazoa</taxon>
        <taxon>Ecdysozoa</taxon>
        <taxon>Nematoda</taxon>
        <taxon>Enoplea</taxon>
        <taxon>Dorylaimia</taxon>
        <taxon>Dioctophymatida</taxon>
        <taxon>Dioctophymatoidea</taxon>
        <taxon>Soboliphymatidae</taxon>
        <taxon>Soboliphyme</taxon>
    </lineage>
</organism>
<evidence type="ECO:0000313" key="2">
    <source>
        <dbReference type="EMBL" id="VDP06071.1"/>
    </source>
</evidence>
<dbReference type="InterPro" id="IPR011990">
    <property type="entry name" value="TPR-like_helical_dom_sf"/>
</dbReference>
<sequence length="156" mass="17314">MTSEVIALWKQCTEANRIIVVDGDQSAMAVNLAFANFSLGRFEQSLSILERFVNEQTDGNIVVMLNAALLGATVCLFLLRIWMCSYLNALQQYKANEIKSACTTIVSMSEELKHCRASHGLNDFDCITSNTLGCFYSAMNKPNLAATYFQRSLGFS</sequence>
<name>A0A183IN38_9BILA</name>
<evidence type="ECO:0000313" key="3">
    <source>
        <dbReference type="Proteomes" id="UP000270296"/>
    </source>
</evidence>
<feature type="transmembrane region" description="Helical" evidence="1">
    <location>
        <begin position="61"/>
        <end position="82"/>
    </location>
</feature>
<keyword evidence="1" id="KW-0812">Transmembrane</keyword>
<dbReference type="EMBL" id="UZAM01008711">
    <property type="protein sequence ID" value="VDP06071.1"/>
    <property type="molecule type" value="Genomic_DNA"/>
</dbReference>
<keyword evidence="1" id="KW-0472">Membrane</keyword>
<gene>
    <name evidence="2" type="ORF">SBAD_LOCUS5034</name>
</gene>
<keyword evidence="1" id="KW-1133">Transmembrane helix</keyword>